<dbReference type="InterPro" id="IPR006311">
    <property type="entry name" value="TAT_signal"/>
</dbReference>
<sequence length="520" mass="57497">MRRCSYDGQHQHTRRRLLKTTAAGSAGILLFGAGAGPISASDRDESGSDTAIHHEIIVDWHSEERDRISLEVTLEFSGTDTVALRNREQVTIESSNGFEETQGGYQTDTSGETLVASVPTQPAEFIQTIYGGDDWAFIAPERVVNVFSHRPATLDYSLDISIADGTEGIAHGHHVLLGSYETYSKEASEEEISLIVPDAADLSSPAEDILDALVNASDRVDIGGESERVYKFAVPEGITVGGSSDGSNTSAWTRTDFEIDSAQSVWDHEYIHTRQEYQGIKNRILPDETEWIFEGKADHYGILLPYEDGRVSFSELRRAYERGLERHEDAVLKQKETWEEERRANYEVGALVLGRLDLEIRRATDGERSIDDLFRQFNEYNSDAELTHDQLLELIEETSTTEVADLADQYMSTTQRPEMWDQDTHEQYFESPTREEAQEESDDEDAEAAPSESNDDAGDDDGVDPSDSEDEEASPPEEETVDDTSDDVPGMGVVAALAGLGSAVAYGLISADEPDGDDTE</sequence>
<feature type="compositionally biased region" description="Basic and acidic residues" evidence="1">
    <location>
        <begin position="427"/>
        <end position="436"/>
    </location>
</feature>
<name>A0A238Y0M4_HALVU</name>
<evidence type="ECO:0000313" key="2">
    <source>
        <dbReference type="EMBL" id="SNR64530.1"/>
    </source>
</evidence>
<dbReference type="PROSITE" id="PS51318">
    <property type="entry name" value="TAT"/>
    <property type="match status" value="1"/>
</dbReference>
<organism evidence="2 3">
    <name type="scientific">Halorubrum vacuolatum</name>
    <name type="common">Natronobacterium vacuolatum</name>
    <dbReference type="NCBI Taxonomy" id="63740"/>
    <lineage>
        <taxon>Archaea</taxon>
        <taxon>Methanobacteriati</taxon>
        <taxon>Methanobacteriota</taxon>
        <taxon>Stenosarchaea group</taxon>
        <taxon>Halobacteria</taxon>
        <taxon>Halobacteriales</taxon>
        <taxon>Haloferacaceae</taxon>
        <taxon>Halorubrum</taxon>
    </lineage>
</organism>
<dbReference type="InterPro" id="IPR027268">
    <property type="entry name" value="Peptidase_M4/M1_CTD_sf"/>
</dbReference>
<feature type="compositionally biased region" description="Acidic residues" evidence="1">
    <location>
        <begin position="437"/>
        <end position="486"/>
    </location>
</feature>
<dbReference type="RefSeq" id="WP_143420447.1">
    <property type="nucleotide sequence ID" value="NZ_FZNQ01000027.1"/>
</dbReference>
<protein>
    <submittedName>
        <fullName evidence="2">Uncharacterized protein</fullName>
    </submittedName>
</protein>
<accession>A0A238Y0M4</accession>
<dbReference type="AlphaFoldDB" id="A0A238Y0M4"/>
<evidence type="ECO:0000256" key="1">
    <source>
        <dbReference type="SAM" id="MobiDB-lite"/>
    </source>
</evidence>
<dbReference type="Gene3D" id="1.10.390.10">
    <property type="entry name" value="Neutral Protease Domain 2"/>
    <property type="match status" value="1"/>
</dbReference>
<dbReference type="Proteomes" id="UP000198397">
    <property type="component" value="Unassembled WGS sequence"/>
</dbReference>
<dbReference type="EMBL" id="FZNQ01000027">
    <property type="protein sequence ID" value="SNR64530.1"/>
    <property type="molecule type" value="Genomic_DNA"/>
</dbReference>
<keyword evidence="3" id="KW-1185">Reference proteome</keyword>
<gene>
    <name evidence="2" type="ORF">SAMN06264855_1271</name>
</gene>
<feature type="region of interest" description="Disordered" evidence="1">
    <location>
        <begin position="427"/>
        <end position="493"/>
    </location>
</feature>
<proteinExistence type="predicted"/>
<evidence type="ECO:0000313" key="3">
    <source>
        <dbReference type="Proteomes" id="UP000198397"/>
    </source>
</evidence>
<dbReference type="OrthoDB" id="271491at2157"/>
<reference evidence="2 3" key="1">
    <citation type="submission" date="2017-06" db="EMBL/GenBank/DDBJ databases">
        <authorList>
            <person name="Kim H.J."/>
            <person name="Triplett B.A."/>
        </authorList>
    </citation>
    <scope>NUCLEOTIDE SEQUENCE [LARGE SCALE GENOMIC DNA]</scope>
    <source>
        <strain evidence="2 3">DSM 8800</strain>
    </source>
</reference>